<dbReference type="EMBL" id="KV878347">
    <property type="protein sequence ID" value="OJJ44825.1"/>
    <property type="molecule type" value="Genomic_DNA"/>
</dbReference>
<dbReference type="Proteomes" id="UP000184188">
    <property type="component" value="Unassembled WGS sequence"/>
</dbReference>
<dbReference type="VEuPathDB" id="FungiDB:ASPZODRAFT_18386"/>
<feature type="compositionally biased region" description="Polar residues" evidence="1">
    <location>
        <begin position="282"/>
        <end position="298"/>
    </location>
</feature>
<evidence type="ECO:0000256" key="2">
    <source>
        <dbReference type="SAM" id="Phobius"/>
    </source>
</evidence>
<proteinExistence type="predicted"/>
<feature type="region of interest" description="Disordered" evidence="1">
    <location>
        <begin position="35"/>
        <end position="61"/>
    </location>
</feature>
<feature type="compositionally biased region" description="Pro residues" evidence="1">
    <location>
        <begin position="370"/>
        <end position="379"/>
    </location>
</feature>
<dbReference type="GeneID" id="34613671"/>
<dbReference type="STRING" id="1073090.A0A1L9SC90"/>
<dbReference type="OrthoDB" id="5417135at2759"/>
<sequence>MPLLPPVYNEGRTTSRQPIRREVIPRSRLPTLVALDQPTVVKRSSSSTASSSSDSSGSSTASTLPVVLGVVVPLVIAIVVLIVLHRRHVKKLRHEDANDKHRSLDFGMDVVDSSGPAGGMQEVEKAHTKGMSMDMVNPYLLPPGLQGSRESLHSLSRSITGEDDKFRRATHSILHADNMSVNSPLHGVHDDASSFTGSARLPAGDEMGHGLLRNAQRMSRSSPPLYNPPPGDNRARQSPINPHDNGLELNLPPSLNSGGPPSHGANYPSAYPGMADPDPVQNLPTHATPGQNYDTLPSQEPRLPDLGPLPTKPTFESAQAPSLSIQVPRISFPLSDAASDYGDARNSELMLPSINISAQEEVHKEKPTIPEIPHPPPQPKMNVPAGPDPRRMTLGLRPLPPEDPSDNPEQRANRIRSFYKEYFDESKPGRESYFAGYGLDYYGEVDPTTGEFEGGFVPPYAEPVNRRAMTPPPRAPPRFQGAARHMATNSAGGGGFPPPGPRAFSSASGRLPAPKPRKPIPAPSPLQVLPSPHMLKDDSIMTAAEYAPSASASERREGRPETPRGGLKPFNPMTAIHSPLVSAFDELAAIPSPHALRKSATYTSLDFAPPPRFKNGDTSSDAGSIRSNRTGISATHLQNIRNGAYRISRLPADTVGTKDDLYTSLRPTWDMKQ</sequence>
<organism evidence="3 4">
    <name type="scientific">Penicilliopsis zonata CBS 506.65</name>
    <dbReference type="NCBI Taxonomy" id="1073090"/>
    <lineage>
        <taxon>Eukaryota</taxon>
        <taxon>Fungi</taxon>
        <taxon>Dikarya</taxon>
        <taxon>Ascomycota</taxon>
        <taxon>Pezizomycotina</taxon>
        <taxon>Eurotiomycetes</taxon>
        <taxon>Eurotiomycetidae</taxon>
        <taxon>Eurotiales</taxon>
        <taxon>Aspergillaceae</taxon>
        <taxon>Penicilliopsis</taxon>
    </lineage>
</organism>
<evidence type="ECO:0000256" key="1">
    <source>
        <dbReference type="SAM" id="MobiDB-lite"/>
    </source>
</evidence>
<feature type="compositionally biased region" description="Low complexity" evidence="1">
    <location>
        <begin position="502"/>
        <end position="512"/>
    </location>
</feature>
<feature type="region of interest" description="Disordered" evidence="1">
    <location>
        <begin position="217"/>
        <end position="302"/>
    </location>
</feature>
<reference evidence="4" key="1">
    <citation type="journal article" date="2017" name="Genome Biol.">
        <title>Comparative genomics reveals high biological diversity and specific adaptations in the industrially and medically important fungal genus Aspergillus.</title>
        <authorList>
            <person name="de Vries R.P."/>
            <person name="Riley R."/>
            <person name="Wiebenga A."/>
            <person name="Aguilar-Osorio G."/>
            <person name="Amillis S."/>
            <person name="Uchima C.A."/>
            <person name="Anderluh G."/>
            <person name="Asadollahi M."/>
            <person name="Askin M."/>
            <person name="Barry K."/>
            <person name="Battaglia E."/>
            <person name="Bayram O."/>
            <person name="Benocci T."/>
            <person name="Braus-Stromeyer S.A."/>
            <person name="Caldana C."/>
            <person name="Canovas D."/>
            <person name="Cerqueira G.C."/>
            <person name="Chen F."/>
            <person name="Chen W."/>
            <person name="Choi C."/>
            <person name="Clum A."/>
            <person name="Dos Santos R.A."/>
            <person name="Damasio A.R."/>
            <person name="Diallinas G."/>
            <person name="Emri T."/>
            <person name="Fekete E."/>
            <person name="Flipphi M."/>
            <person name="Freyberg S."/>
            <person name="Gallo A."/>
            <person name="Gournas C."/>
            <person name="Habgood R."/>
            <person name="Hainaut M."/>
            <person name="Harispe M.L."/>
            <person name="Henrissat B."/>
            <person name="Hilden K.S."/>
            <person name="Hope R."/>
            <person name="Hossain A."/>
            <person name="Karabika E."/>
            <person name="Karaffa L."/>
            <person name="Karanyi Z."/>
            <person name="Krasevec N."/>
            <person name="Kuo A."/>
            <person name="Kusch H."/>
            <person name="LaButti K."/>
            <person name="Lagendijk E.L."/>
            <person name="Lapidus A."/>
            <person name="Levasseur A."/>
            <person name="Lindquist E."/>
            <person name="Lipzen A."/>
            <person name="Logrieco A.F."/>
            <person name="MacCabe A."/>
            <person name="Maekelae M.R."/>
            <person name="Malavazi I."/>
            <person name="Melin P."/>
            <person name="Meyer V."/>
            <person name="Mielnichuk N."/>
            <person name="Miskei M."/>
            <person name="Molnar A.P."/>
            <person name="Mule G."/>
            <person name="Ngan C.Y."/>
            <person name="Orejas M."/>
            <person name="Orosz E."/>
            <person name="Ouedraogo J.P."/>
            <person name="Overkamp K.M."/>
            <person name="Park H.-S."/>
            <person name="Perrone G."/>
            <person name="Piumi F."/>
            <person name="Punt P.J."/>
            <person name="Ram A.F."/>
            <person name="Ramon A."/>
            <person name="Rauscher S."/>
            <person name="Record E."/>
            <person name="Riano-Pachon D.M."/>
            <person name="Robert V."/>
            <person name="Roehrig J."/>
            <person name="Ruller R."/>
            <person name="Salamov A."/>
            <person name="Salih N.S."/>
            <person name="Samson R.A."/>
            <person name="Sandor E."/>
            <person name="Sanguinetti M."/>
            <person name="Schuetze T."/>
            <person name="Sepcic K."/>
            <person name="Shelest E."/>
            <person name="Sherlock G."/>
            <person name="Sophianopoulou V."/>
            <person name="Squina F.M."/>
            <person name="Sun H."/>
            <person name="Susca A."/>
            <person name="Todd R.B."/>
            <person name="Tsang A."/>
            <person name="Unkles S.E."/>
            <person name="van de Wiele N."/>
            <person name="van Rossen-Uffink D."/>
            <person name="Oliveira J.V."/>
            <person name="Vesth T.C."/>
            <person name="Visser J."/>
            <person name="Yu J.-H."/>
            <person name="Zhou M."/>
            <person name="Andersen M.R."/>
            <person name="Archer D.B."/>
            <person name="Baker S.E."/>
            <person name="Benoit I."/>
            <person name="Brakhage A.A."/>
            <person name="Braus G.H."/>
            <person name="Fischer R."/>
            <person name="Frisvad J.C."/>
            <person name="Goldman G.H."/>
            <person name="Houbraken J."/>
            <person name="Oakley B."/>
            <person name="Pocsi I."/>
            <person name="Scazzocchio C."/>
            <person name="Seiboth B."/>
            <person name="vanKuyk P.A."/>
            <person name="Wortman J."/>
            <person name="Dyer P.S."/>
            <person name="Grigoriev I.V."/>
        </authorList>
    </citation>
    <scope>NUCLEOTIDE SEQUENCE [LARGE SCALE GENOMIC DNA]</scope>
    <source>
        <strain evidence="4">CBS 506.65</strain>
    </source>
</reference>
<feature type="compositionally biased region" description="Low complexity" evidence="1">
    <location>
        <begin position="44"/>
        <end position="61"/>
    </location>
</feature>
<feature type="compositionally biased region" description="Basic and acidic residues" evidence="1">
    <location>
        <begin position="553"/>
        <end position="562"/>
    </location>
</feature>
<name>A0A1L9SC90_9EURO</name>
<feature type="compositionally biased region" description="Low complexity" evidence="1">
    <location>
        <begin position="249"/>
        <end position="262"/>
    </location>
</feature>
<keyword evidence="2" id="KW-1133">Transmembrane helix</keyword>
<accession>A0A1L9SC90</accession>
<gene>
    <name evidence="3" type="ORF">ASPZODRAFT_18386</name>
</gene>
<keyword evidence="4" id="KW-1185">Reference proteome</keyword>
<feature type="transmembrane region" description="Helical" evidence="2">
    <location>
        <begin position="64"/>
        <end position="84"/>
    </location>
</feature>
<dbReference type="PANTHER" id="PTHR42088:SF1">
    <property type="entry name" value="YALI0F10131P"/>
    <property type="match status" value="1"/>
</dbReference>
<feature type="region of interest" description="Disordered" evidence="1">
    <location>
        <begin position="546"/>
        <end position="572"/>
    </location>
</feature>
<keyword evidence="2" id="KW-0812">Transmembrane</keyword>
<keyword evidence="2" id="KW-0472">Membrane</keyword>
<dbReference type="AlphaFoldDB" id="A0A1L9SC90"/>
<evidence type="ECO:0000313" key="4">
    <source>
        <dbReference type="Proteomes" id="UP000184188"/>
    </source>
</evidence>
<protein>
    <submittedName>
        <fullName evidence="3">Uncharacterized protein</fullName>
    </submittedName>
</protein>
<evidence type="ECO:0000313" key="3">
    <source>
        <dbReference type="EMBL" id="OJJ44825.1"/>
    </source>
</evidence>
<feature type="region of interest" description="Disordered" evidence="1">
    <location>
        <begin position="453"/>
        <end position="529"/>
    </location>
</feature>
<feature type="region of interest" description="Disordered" evidence="1">
    <location>
        <begin position="363"/>
        <end position="411"/>
    </location>
</feature>
<feature type="region of interest" description="Disordered" evidence="1">
    <location>
        <begin position="607"/>
        <end position="629"/>
    </location>
</feature>
<feature type="region of interest" description="Disordered" evidence="1">
    <location>
        <begin position="1"/>
        <end position="23"/>
    </location>
</feature>
<dbReference type="PANTHER" id="PTHR42088">
    <property type="entry name" value="YALI0F10131P"/>
    <property type="match status" value="1"/>
</dbReference>
<dbReference type="RefSeq" id="XP_022579335.1">
    <property type="nucleotide sequence ID" value="XM_022727207.1"/>
</dbReference>
<feature type="compositionally biased region" description="Polar residues" evidence="1">
    <location>
        <begin position="616"/>
        <end position="629"/>
    </location>
</feature>